<protein>
    <recommendedName>
        <fullName evidence="2">ZMYND11/ZMYD8 MYND zinc finger domain-containing protein</fullName>
    </recommendedName>
</protein>
<organism evidence="3 4">
    <name type="scientific">Extremus antarcticus</name>
    <dbReference type="NCBI Taxonomy" id="702011"/>
    <lineage>
        <taxon>Eukaryota</taxon>
        <taxon>Fungi</taxon>
        <taxon>Dikarya</taxon>
        <taxon>Ascomycota</taxon>
        <taxon>Pezizomycotina</taxon>
        <taxon>Dothideomycetes</taxon>
        <taxon>Dothideomycetidae</taxon>
        <taxon>Mycosphaerellales</taxon>
        <taxon>Extremaceae</taxon>
        <taxon>Extremus</taxon>
    </lineage>
</organism>
<evidence type="ECO:0000313" key="4">
    <source>
        <dbReference type="Proteomes" id="UP001271007"/>
    </source>
</evidence>
<feature type="domain" description="ZMYND11/ZMYD8 MYND zinc finger" evidence="2">
    <location>
        <begin position="47"/>
        <end position="67"/>
    </location>
</feature>
<evidence type="ECO:0000313" key="3">
    <source>
        <dbReference type="EMBL" id="KAK3051175.1"/>
    </source>
</evidence>
<keyword evidence="4" id="KW-1185">Reference proteome</keyword>
<reference evidence="3" key="1">
    <citation type="submission" date="2023-04" db="EMBL/GenBank/DDBJ databases">
        <title>Black Yeasts Isolated from many extreme environments.</title>
        <authorList>
            <person name="Coleine C."/>
            <person name="Stajich J.E."/>
            <person name="Selbmann L."/>
        </authorList>
    </citation>
    <scope>NUCLEOTIDE SEQUENCE</scope>
    <source>
        <strain evidence="3">CCFEE 5312</strain>
    </source>
</reference>
<accession>A0AAJ0GAY8</accession>
<gene>
    <name evidence="3" type="ORF">LTR09_007571</name>
</gene>
<sequence>MKVYINQELQWHLPRPPTTSPISPAQDANAQSKLSASASNAAKAGRNISYCSRECQRLHWPSHKLQCPHLRDGIPPNDLELLGSRTTVRMEMSSFLQGPQPSTTDTDTIDTSANETENTIYYLRTSTPHTHDISLKGPFPTIKYVAGEIYEAFRDECFRGRTRALELFRDGQLGSIEHIVSPIGNDQNKTRTCRIIKETNTAVCAHRARVYNVMSFDVYTDIAETMSHIGPDDPPMKLPLKDYRVHGTFIEESAAVARAREVAQAVQMRMHGSVVKEHSEEEMQNIGGPGEVLAITVVQAIWAR</sequence>
<dbReference type="Pfam" id="PF24324">
    <property type="entry name" value="MYND_ZMYND11_ZMYD8"/>
    <property type="match status" value="1"/>
</dbReference>
<proteinExistence type="predicted"/>
<dbReference type="Gene3D" id="6.10.140.2220">
    <property type="match status" value="1"/>
</dbReference>
<evidence type="ECO:0000259" key="2">
    <source>
        <dbReference type="Pfam" id="PF24324"/>
    </source>
</evidence>
<comment type="caution">
    <text evidence="3">The sequence shown here is derived from an EMBL/GenBank/DDBJ whole genome shotgun (WGS) entry which is preliminary data.</text>
</comment>
<evidence type="ECO:0000256" key="1">
    <source>
        <dbReference type="SAM" id="MobiDB-lite"/>
    </source>
</evidence>
<feature type="compositionally biased region" description="Low complexity" evidence="1">
    <location>
        <begin position="28"/>
        <end position="39"/>
    </location>
</feature>
<name>A0AAJ0GAY8_9PEZI</name>
<dbReference type="SUPFAM" id="SSF144232">
    <property type="entry name" value="HIT/MYND zinc finger-like"/>
    <property type="match status" value="1"/>
</dbReference>
<dbReference type="EMBL" id="JAWDJX010000027">
    <property type="protein sequence ID" value="KAK3051175.1"/>
    <property type="molecule type" value="Genomic_DNA"/>
</dbReference>
<dbReference type="AlphaFoldDB" id="A0AAJ0GAY8"/>
<dbReference type="GO" id="GO:0008270">
    <property type="term" value="F:zinc ion binding"/>
    <property type="evidence" value="ECO:0007669"/>
    <property type="project" value="UniProtKB-KW"/>
</dbReference>
<dbReference type="InterPro" id="IPR057053">
    <property type="entry name" value="MYND_ZMYND11_ZMYD8"/>
</dbReference>
<feature type="region of interest" description="Disordered" evidence="1">
    <location>
        <begin position="12"/>
        <end position="39"/>
    </location>
</feature>
<dbReference type="Proteomes" id="UP001271007">
    <property type="component" value="Unassembled WGS sequence"/>
</dbReference>